<feature type="compositionally biased region" description="Basic and acidic residues" evidence="5">
    <location>
        <begin position="508"/>
        <end position="518"/>
    </location>
</feature>
<proteinExistence type="inferred from homology"/>
<reference evidence="7" key="1">
    <citation type="submission" date="2021-02" db="EMBL/GenBank/DDBJ databases">
        <title>Metagenome analyses of Stigonema ocellatum DSM 106950, Chlorogloea purpurea SAG 13.99 and Gomphosphaeria aponina DSM 107014.</title>
        <authorList>
            <person name="Marter P."/>
            <person name="Huang S."/>
        </authorList>
    </citation>
    <scope>NUCLEOTIDE SEQUENCE</scope>
    <source>
        <strain evidence="7">JP213</strain>
    </source>
</reference>
<dbReference type="InterPro" id="IPR027417">
    <property type="entry name" value="P-loop_NTPase"/>
</dbReference>
<dbReference type="PANTHER" id="PTHR30258">
    <property type="entry name" value="TYPE II SECRETION SYSTEM PROTEIN GSPE-RELATED"/>
    <property type="match status" value="1"/>
</dbReference>
<evidence type="ECO:0000256" key="5">
    <source>
        <dbReference type="SAM" id="MobiDB-lite"/>
    </source>
</evidence>
<evidence type="ECO:0000256" key="1">
    <source>
        <dbReference type="ARBA" id="ARBA00006611"/>
    </source>
</evidence>
<dbReference type="GO" id="GO:0016887">
    <property type="term" value="F:ATP hydrolysis activity"/>
    <property type="evidence" value="ECO:0007669"/>
    <property type="project" value="TreeGrafter"/>
</dbReference>
<dbReference type="AlphaFoldDB" id="A0A941GWI2"/>
<organism evidence="7 8">
    <name type="scientific">Gomphosphaeria aponina SAG 52.96 = DSM 107014</name>
    <dbReference type="NCBI Taxonomy" id="1521640"/>
    <lineage>
        <taxon>Bacteria</taxon>
        <taxon>Bacillati</taxon>
        <taxon>Cyanobacteriota</taxon>
        <taxon>Cyanophyceae</taxon>
        <taxon>Oscillatoriophycideae</taxon>
        <taxon>Chroococcales</taxon>
        <taxon>Gomphosphaeriaceae</taxon>
        <taxon>Gomphosphaeria</taxon>
    </lineage>
</organism>
<sequence>MGEVKRAQEAQVMSLVNKILLQGLQEGVTEIHIEPQEECFNVRFRKDGVLYQACDPIGKQVASAMVSYLKTMAELDTSQISQPQESRIEKIFQGKKINFRFSTLPCRYGEKVVLLLWHKSTSSESLEKLIFHKKTLKMVQEIINFSSGLLLVTGPPKSGKSTTLYSLLIKKNEYGSNICTLEDQIECIIPRINQVKVQRDQGMDYDFLIKCLIGQNVDVLLVDRIEKKETAQMVVEAAMTDCLVMSSLLNKSDGVRAITLLEKMEIDPLILAEILVGVINQRLIKRICRSCRIPYHLSQDELAKLGKYVRNEEEVTFYKAKTLTMAQIEQAKAKGTLCPYCKGRGYKGKIGVYEVLVVTKRIKDLIGQNADSETILSVAEEEGMISLFSYAWELAYLGLTSLEEIERVFPLEIKAKKNAIASGASHKRIEKLEKLLFHLTNEVEQLKQELNQEKIQSSVAPDEELSYFEHWQPQKQKLDSNPPEPEYEKLTLSDGVTLPREKKQKIKPLKDEVIADPW</sequence>
<keyword evidence="3" id="KW-0067">ATP-binding</keyword>
<feature type="domain" description="Bacterial type II secretion system protein E" evidence="6">
    <location>
        <begin position="7"/>
        <end position="407"/>
    </location>
</feature>
<dbReference type="InterPro" id="IPR001482">
    <property type="entry name" value="T2SS/T4SS_dom"/>
</dbReference>
<dbReference type="Proteomes" id="UP000767446">
    <property type="component" value="Unassembled WGS sequence"/>
</dbReference>
<comment type="similarity">
    <text evidence="1">Belongs to the GSP E family.</text>
</comment>
<comment type="caution">
    <text evidence="7">The sequence shown here is derived from an EMBL/GenBank/DDBJ whole genome shotgun (WGS) entry which is preliminary data.</text>
</comment>
<evidence type="ECO:0000259" key="6">
    <source>
        <dbReference type="Pfam" id="PF00437"/>
    </source>
</evidence>
<dbReference type="GO" id="GO:0005524">
    <property type="term" value="F:ATP binding"/>
    <property type="evidence" value="ECO:0007669"/>
    <property type="project" value="UniProtKB-KW"/>
</dbReference>
<accession>A0A941GWI2</accession>
<evidence type="ECO:0000256" key="3">
    <source>
        <dbReference type="ARBA" id="ARBA00022840"/>
    </source>
</evidence>
<gene>
    <name evidence="7" type="ORF">DSM107014_14630</name>
</gene>
<feature type="region of interest" description="Disordered" evidence="5">
    <location>
        <begin position="471"/>
        <end position="518"/>
    </location>
</feature>
<dbReference type="SUPFAM" id="SSF52540">
    <property type="entry name" value="P-loop containing nucleoside triphosphate hydrolases"/>
    <property type="match status" value="1"/>
</dbReference>
<keyword evidence="4" id="KW-0175">Coiled coil</keyword>
<dbReference type="Gene3D" id="3.40.50.300">
    <property type="entry name" value="P-loop containing nucleotide triphosphate hydrolases"/>
    <property type="match status" value="1"/>
</dbReference>
<dbReference type="Pfam" id="PF00437">
    <property type="entry name" value="T2SSE"/>
    <property type="match status" value="1"/>
</dbReference>
<name>A0A941GWI2_9CHRO</name>
<dbReference type="Gene3D" id="3.30.450.90">
    <property type="match status" value="1"/>
</dbReference>
<keyword evidence="2" id="KW-0547">Nucleotide-binding</keyword>
<feature type="coiled-coil region" evidence="4">
    <location>
        <begin position="429"/>
        <end position="456"/>
    </location>
</feature>
<evidence type="ECO:0000256" key="2">
    <source>
        <dbReference type="ARBA" id="ARBA00022741"/>
    </source>
</evidence>
<evidence type="ECO:0000313" key="7">
    <source>
        <dbReference type="EMBL" id="MBR8829110.1"/>
    </source>
</evidence>
<evidence type="ECO:0000313" key="8">
    <source>
        <dbReference type="Proteomes" id="UP000767446"/>
    </source>
</evidence>
<evidence type="ECO:0000256" key="4">
    <source>
        <dbReference type="SAM" id="Coils"/>
    </source>
</evidence>
<dbReference type="EMBL" id="JADQBC010000108">
    <property type="protein sequence ID" value="MBR8829110.1"/>
    <property type="molecule type" value="Genomic_DNA"/>
</dbReference>
<protein>
    <submittedName>
        <fullName evidence="7">Type II/IV secretion system protein</fullName>
    </submittedName>
</protein>
<dbReference type="PANTHER" id="PTHR30258:SF2">
    <property type="entry name" value="COMG OPERON PROTEIN 1"/>
    <property type="match status" value="1"/>
</dbReference>
<dbReference type="GO" id="GO:0005886">
    <property type="term" value="C:plasma membrane"/>
    <property type="evidence" value="ECO:0007669"/>
    <property type="project" value="TreeGrafter"/>
</dbReference>